<evidence type="ECO:0000256" key="14">
    <source>
        <dbReference type="SAM" id="MobiDB-lite"/>
    </source>
</evidence>
<dbReference type="PANTHER" id="PTHR24056">
    <property type="entry name" value="CELL DIVISION PROTEIN KINASE"/>
    <property type="match status" value="1"/>
</dbReference>
<comment type="catalytic activity">
    <reaction evidence="12">
        <text>L-threonyl-[protein] + ATP = O-phospho-L-threonyl-[protein] + ADP + H(+)</text>
        <dbReference type="Rhea" id="RHEA:46608"/>
        <dbReference type="Rhea" id="RHEA-COMP:11060"/>
        <dbReference type="Rhea" id="RHEA-COMP:11605"/>
        <dbReference type="ChEBI" id="CHEBI:15378"/>
        <dbReference type="ChEBI" id="CHEBI:30013"/>
        <dbReference type="ChEBI" id="CHEBI:30616"/>
        <dbReference type="ChEBI" id="CHEBI:61977"/>
        <dbReference type="ChEBI" id="CHEBI:456216"/>
        <dbReference type="EC" id="2.7.11.22"/>
    </reaction>
</comment>
<organism evidence="16 17">
    <name type="scientific">Babesia microti (strain RI)</name>
    <dbReference type="NCBI Taxonomy" id="1133968"/>
    <lineage>
        <taxon>Eukaryota</taxon>
        <taxon>Sar</taxon>
        <taxon>Alveolata</taxon>
        <taxon>Apicomplexa</taxon>
        <taxon>Aconoidasida</taxon>
        <taxon>Piroplasmida</taxon>
        <taxon>Babesiidae</taxon>
        <taxon>Babesia</taxon>
    </lineage>
</organism>
<keyword evidence="6 16" id="KW-0418">Kinase</keyword>
<keyword evidence="17" id="KW-1185">Reference proteome</keyword>
<evidence type="ECO:0000256" key="12">
    <source>
        <dbReference type="ARBA" id="ARBA00047811"/>
    </source>
</evidence>
<comment type="similarity">
    <text evidence="1">Belongs to the protein kinase superfamily. CMGC Ser/Thr protein kinase family. CDC2/CDKX subfamily.</text>
</comment>
<sequence length="407" mass="46450">MGRNDNIGSDSDIELTPQDRYLSKRNSKETIGHSTLQSEVLNEATKDAGPQLNVNIRHENLYNQLIFGCRSINNYKILNKISEGTYGAVFRAMDGETGNIVALKEIKYHKGLWSEGFPITSLREISILLEANHENILSVKEVVVGDALNNVFMVMEYVEHELKQLLESNKPDFSLAERKCLLKQLLKSVCFMHDNWIIHRDLKTSNILYNNKGVLKLCDFGMARKFGEPISDNYTHNIVTLWYRSPELLLGIKKYTPAVDIWSVGCIFAEIISGKPLFTGKNEVDMINRIFRLCGTPTETDWPGFTKILEHVSQRFSVQNYKHPTFREVFPLGTAQYSTNRYLTDCGLDLLSKLLEVNPDKRITARDALSHPYLTMEKPQPQVEMFMPTVPDSNCKVRKKGNHNVTS</sequence>
<dbReference type="InterPro" id="IPR050108">
    <property type="entry name" value="CDK"/>
</dbReference>
<keyword evidence="4 16" id="KW-0808">Transferase</keyword>
<evidence type="ECO:0000256" key="4">
    <source>
        <dbReference type="ARBA" id="ARBA00022679"/>
    </source>
</evidence>
<dbReference type="AlphaFoldDB" id="A0A1R4AAX3"/>
<dbReference type="SMART" id="SM00220">
    <property type="entry name" value="S_TKc"/>
    <property type="match status" value="1"/>
</dbReference>
<evidence type="ECO:0000256" key="6">
    <source>
        <dbReference type="ARBA" id="ARBA00022777"/>
    </source>
</evidence>
<dbReference type="Proteomes" id="UP000002899">
    <property type="component" value="Chromosome II"/>
</dbReference>
<dbReference type="EC" id="2.7.11.22" evidence="2"/>
<evidence type="ECO:0000313" key="17">
    <source>
        <dbReference type="Proteomes" id="UP000002899"/>
    </source>
</evidence>
<dbReference type="GO" id="GO:0007346">
    <property type="term" value="P:regulation of mitotic cell cycle"/>
    <property type="evidence" value="ECO:0007669"/>
    <property type="project" value="TreeGrafter"/>
</dbReference>
<evidence type="ECO:0000256" key="9">
    <source>
        <dbReference type="ARBA" id="ARBA00039612"/>
    </source>
</evidence>
<dbReference type="EMBL" id="FO082872">
    <property type="protein sequence ID" value="SJK86149.1"/>
    <property type="molecule type" value="Genomic_DNA"/>
</dbReference>
<evidence type="ECO:0000313" key="16">
    <source>
        <dbReference type="EMBL" id="SJK86149.1"/>
    </source>
</evidence>
<evidence type="ECO:0000256" key="3">
    <source>
        <dbReference type="ARBA" id="ARBA00022527"/>
    </source>
</evidence>
<keyword evidence="5" id="KW-0547">Nucleotide-binding</keyword>
<keyword evidence="3" id="KW-0723">Serine/threonine-protein kinase</keyword>
<comment type="catalytic activity">
    <reaction evidence="13">
        <text>L-seryl-[protein] + ATP = O-phospho-L-seryl-[protein] + ADP + H(+)</text>
        <dbReference type="Rhea" id="RHEA:17989"/>
        <dbReference type="Rhea" id="RHEA-COMP:9863"/>
        <dbReference type="Rhea" id="RHEA-COMP:11604"/>
        <dbReference type="ChEBI" id="CHEBI:15378"/>
        <dbReference type="ChEBI" id="CHEBI:29999"/>
        <dbReference type="ChEBI" id="CHEBI:30616"/>
        <dbReference type="ChEBI" id="CHEBI:83421"/>
        <dbReference type="ChEBI" id="CHEBI:456216"/>
        <dbReference type="EC" id="2.7.11.22"/>
    </reaction>
</comment>
<dbReference type="PROSITE" id="PS50011">
    <property type="entry name" value="PROTEIN_KINASE_DOM"/>
    <property type="match status" value="1"/>
</dbReference>
<dbReference type="InterPro" id="IPR045267">
    <property type="entry name" value="CDK11/PITSLRE_STKc"/>
</dbReference>
<comment type="subunit">
    <text evidence="8">May form a complex composed of at least the catalytic subunit CRK2 and a cyclin.</text>
</comment>
<name>A0A1R4AAX3_BABMR</name>
<dbReference type="Pfam" id="PF00069">
    <property type="entry name" value="Pkinase"/>
    <property type="match status" value="1"/>
</dbReference>
<dbReference type="VEuPathDB" id="PiroplasmaDB:BMR1_02g03890"/>
<dbReference type="KEGG" id="bmic:BMR1_02g03890"/>
<evidence type="ECO:0000256" key="10">
    <source>
        <dbReference type="ARBA" id="ARBA00041902"/>
    </source>
</evidence>
<evidence type="ECO:0000256" key="13">
    <source>
        <dbReference type="ARBA" id="ARBA00048367"/>
    </source>
</evidence>
<reference evidence="16 17" key="3">
    <citation type="journal article" date="2016" name="Sci. Rep.">
        <title>Genome-wide diversity and gene expression profiling of Babesia microti isolates identify polymorphic genes that mediate host-pathogen interactions.</title>
        <authorList>
            <person name="Silva J.C."/>
            <person name="Cornillot E."/>
            <person name="McCracken C."/>
            <person name="Usmani-Brown S."/>
            <person name="Dwivedi A."/>
            <person name="Ifeonu O.O."/>
            <person name="Crabtree J."/>
            <person name="Gotia H.T."/>
            <person name="Virji A.Z."/>
            <person name="Reynes C."/>
            <person name="Colinge J."/>
            <person name="Kumar V."/>
            <person name="Lawres L."/>
            <person name="Pazzi J.E."/>
            <person name="Pablo J.V."/>
            <person name="Hung C."/>
            <person name="Brancato J."/>
            <person name="Kumari P."/>
            <person name="Orvis J."/>
            <person name="Tretina K."/>
            <person name="Chibucos M."/>
            <person name="Ott S."/>
            <person name="Sadzewicz L."/>
            <person name="Sengamalay N."/>
            <person name="Shetty A.C."/>
            <person name="Su Q."/>
            <person name="Tallon L."/>
            <person name="Fraser C.M."/>
            <person name="Frutos R."/>
            <person name="Molina D.M."/>
            <person name="Krause P.J."/>
            <person name="Ben Mamoun C."/>
        </authorList>
    </citation>
    <scope>NUCLEOTIDE SEQUENCE [LARGE SCALE GENOMIC DNA]</scope>
    <source>
        <strain evidence="16 17">RI</strain>
    </source>
</reference>
<evidence type="ECO:0000256" key="11">
    <source>
        <dbReference type="ARBA" id="ARBA00042858"/>
    </source>
</evidence>
<dbReference type="GO" id="GO:0005524">
    <property type="term" value="F:ATP binding"/>
    <property type="evidence" value="ECO:0007669"/>
    <property type="project" value="UniProtKB-KW"/>
</dbReference>
<dbReference type="InterPro" id="IPR008271">
    <property type="entry name" value="Ser/Thr_kinase_AS"/>
</dbReference>
<dbReference type="SUPFAM" id="SSF56112">
    <property type="entry name" value="Protein kinase-like (PK-like)"/>
    <property type="match status" value="1"/>
</dbReference>
<dbReference type="GeneID" id="24424559"/>
<proteinExistence type="inferred from homology"/>
<reference evidence="16 17" key="1">
    <citation type="journal article" date="2012" name="Nucleic Acids Res.">
        <title>Sequencing of the smallest Apicomplexan genome from the human pathogen Babesia microti.</title>
        <authorList>
            <person name="Cornillot E."/>
            <person name="Hadj-Kaddour K."/>
            <person name="Dassouli A."/>
            <person name="Noel B."/>
            <person name="Ranwez V."/>
            <person name="Vacherie B."/>
            <person name="Augagneur Y."/>
            <person name="Bres V."/>
            <person name="Duclos A."/>
            <person name="Randazzo S."/>
            <person name="Carcy B."/>
            <person name="Debierre-Grockiego F."/>
            <person name="Delbecq S."/>
            <person name="Moubri-Menage K."/>
            <person name="Shams-Eldin H."/>
            <person name="Usmani-Brown S."/>
            <person name="Bringaud F."/>
            <person name="Wincker P."/>
            <person name="Vivares C.P."/>
            <person name="Schwarz R.T."/>
            <person name="Schetters T.P."/>
            <person name="Krause P.J."/>
            <person name="Gorenflot A."/>
            <person name="Berry V."/>
            <person name="Barbe V."/>
            <person name="Ben Mamoun C."/>
        </authorList>
    </citation>
    <scope>NUCLEOTIDE SEQUENCE [LARGE SCALE GENOMIC DNA]</scope>
    <source>
        <strain evidence="16 17">RI</strain>
    </source>
</reference>
<dbReference type="OrthoDB" id="1732493at2759"/>
<evidence type="ECO:0000256" key="1">
    <source>
        <dbReference type="ARBA" id="ARBA00006485"/>
    </source>
</evidence>
<dbReference type="InterPro" id="IPR000719">
    <property type="entry name" value="Prot_kinase_dom"/>
</dbReference>
<dbReference type="GO" id="GO:0005634">
    <property type="term" value="C:nucleus"/>
    <property type="evidence" value="ECO:0007669"/>
    <property type="project" value="TreeGrafter"/>
</dbReference>
<feature type="region of interest" description="Disordered" evidence="14">
    <location>
        <begin position="1"/>
        <end position="29"/>
    </location>
</feature>
<evidence type="ECO:0000256" key="2">
    <source>
        <dbReference type="ARBA" id="ARBA00012425"/>
    </source>
</evidence>
<keyword evidence="7" id="KW-0067">ATP-binding</keyword>
<dbReference type="GO" id="GO:0004693">
    <property type="term" value="F:cyclin-dependent protein serine/threonine kinase activity"/>
    <property type="evidence" value="ECO:0007669"/>
    <property type="project" value="UniProtKB-EC"/>
</dbReference>
<dbReference type="FunFam" id="3.30.200.20:FF:000054">
    <property type="entry name" value="Cyclin-dependent kinase 11B"/>
    <property type="match status" value="1"/>
</dbReference>
<evidence type="ECO:0000256" key="8">
    <source>
        <dbReference type="ARBA" id="ARBA00038543"/>
    </source>
</evidence>
<evidence type="ECO:0000259" key="15">
    <source>
        <dbReference type="PROSITE" id="PS50011"/>
    </source>
</evidence>
<dbReference type="Gene3D" id="1.10.510.10">
    <property type="entry name" value="Transferase(Phosphotransferase) domain 1"/>
    <property type="match status" value="1"/>
</dbReference>
<dbReference type="PANTHER" id="PTHR24056:SF107">
    <property type="entry name" value="CYCLIN-DEPENDENT KINASE 11A-RELATED"/>
    <property type="match status" value="1"/>
</dbReference>
<reference evidence="16 17" key="2">
    <citation type="journal article" date="2013" name="PLoS ONE">
        <title>Whole genome mapping and re-organization of the nuclear and mitochondrial genomes of Babesia microti isolates.</title>
        <authorList>
            <person name="Cornillot E."/>
            <person name="Dassouli A."/>
            <person name="Garg A."/>
            <person name="Pachikara N."/>
            <person name="Randazzo S."/>
            <person name="Depoix D."/>
            <person name="Carcy B."/>
            <person name="Delbecq S."/>
            <person name="Frutos R."/>
            <person name="Silva J.C."/>
            <person name="Sutton R."/>
            <person name="Krause P.J."/>
            <person name="Mamoun C.B."/>
        </authorList>
    </citation>
    <scope>NUCLEOTIDE SEQUENCE [LARGE SCALE GENOMIC DNA]</scope>
    <source>
        <strain evidence="16 17">RI</strain>
    </source>
</reference>
<dbReference type="InterPro" id="IPR011009">
    <property type="entry name" value="Kinase-like_dom_sf"/>
</dbReference>
<dbReference type="FunFam" id="1.10.510.10:FF:000611">
    <property type="entry name" value="CMGC family protein kinase"/>
    <property type="match status" value="1"/>
</dbReference>
<evidence type="ECO:0000256" key="5">
    <source>
        <dbReference type="ARBA" id="ARBA00022741"/>
    </source>
</evidence>
<dbReference type="GO" id="GO:0106310">
    <property type="term" value="F:protein serine kinase activity"/>
    <property type="evidence" value="ECO:0007669"/>
    <property type="project" value="RHEA"/>
</dbReference>
<gene>
    <name evidence="16" type="ORF">BMR1_02g03890</name>
</gene>
<accession>A0A1R4AAX3</accession>
<dbReference type="RefSeq" id="XP_021338342.1">
    <property type="nucleotide sequence ID" value="XM_021481737.1"/>
</dbReference>
<protein>
    <recommendedName>
        <fullName evidence="9">Cyclin-dependent kinase 2 homolog</fullName>
        <ecNumber evidence="2">2.7.11.22</ecNumber>
    </recommendedName>
    <alternativeName>
        <fullName evidence="10">Cell division control protein 2 homolog</fullName>
    </alternativeName>
    <alternativeName>
        <fullName evidence="11">cdc2-related kinase 2</fullName>
    </alternativeName>
</protein>
<dbReference type="PROSITE" id="PS00108">
    <property type="entry name" value="PROTEIN_KINASE_ST"/>
    <property type="match status" value="1"/>
</dbReference>
<dbReference type="Gene3D" id="3.30.200.20">
    <property type="entry name" value="Phosphorylase Kinase, domain 1"/>
    <property type="match status" value="1"/>
</dbReference>
<evidence type="ECO:0000256" key="7">
    <source>
        <dbReference type="ARBA" id="ARBA00022840"/>
    </source>
</evidence>
<feature type="domain" description="Protein kinase" evidence="15">
    <location>
        <begin position="75"/>
        <end position="374"/>
    </location>
</feature>
<dbReference type="CDD" id="cd07843">
    <property type="entry name" value="STKc_CDC2L1"/>
    <property type="match status" value="1"/>
</dbReference>